<evidence type="ECO:0000313" key="1">
    <source>
        <dbReference type="EMBL" id="KKN85956.1"/>
    </source>
</evidence>
<dbReference type="AlphaFoldDB" id="A0A0F9WJ13"/>
<protein>
    <submittedName>
        <fullName evidence="1">Uncharacterized protein</fullName>
    </submittedName>
</protein>
<gene>
    <name evidence="1" type="ORF">LCGC14_0273680</name>
</gene>
<reference evidence="1" key="1">
    <citation type="journal article" date="2015" name="Nature">
        <title>Complex archaea that bridge the gap between prokaryotes and eukaryotes.</title>
        <authorList>
            <person name="Spang A."/>
            <person name="Saw J.H."/>
            <person name="Jorgensen S.L."/>
            <person name="Zaremba-Niedzwiedzka K."/>
            <person name="Martijn J."/>
            <person name="Lind A.E."/>
            <person name="van Eijk R."/>
            <person name="Schleper C."/>
            <person name="Guy L."/>
            <person name="Ettema T.J."/>
        </authorList>
    </citation>
    <scope>NUCLEOTIDE SEQUENCE</scope>
</reference>
<proteinExistence type="predicted"/>
<name>A0A0F9WJ13_9ZZZZ</name>
<comment type="caution">
    <text evidence="1">The sequence shown here is derived from an EMBL/GenBank/DDBJ whole genome shotgun (WGS) entry which is preliminary data.</text>
</comment>
<organism evidence="1">
    <name type="scientific">marine sediment metagenome</name>
    <dbReference type="NCBI Taxonomy" id="412755"/>
    <lineage>
        <taxon>unclassified sequences</taxon>
        <taxon>metagenomes</taxon>
        <taxon>ecological metagenomes</taxon>
    </lineage>
</organism>
<sequence>MPILLTTSVTYPAAHGKPAEVYSELKAHELRGRIHARKLEIQVQYGNTVDGKWLGGKLPIAHYLLENVAPEEDPQGNIITPADPRYDVFMATTFGPSAVDIINRIIAGTLAPTDALAELDQLYLENGEAIYSWLQLQEPSYAGTIQ</sequence>
<accession>A0A0F9WJ13</accession>
<dbReference type="EMBL" id="LAZR01000153">
    <property type="protein sequence ID" value="KKN85956.1"/>
    <property type="molecule type" value="Genomic_DNA"/>
</dbReference>